<reference evidence="1" key="2">
    <citation type="journal article" date="2015" name="Data Brief">
        <title>Shoot transcriptome of the giant reed, Arundo donax.</title>
        <authorList>
            <person name="Barrero R.A."/>
            <person name="Guerrero F.D."/>
            <person name="Moolhuijzen P."/>
            <person name="Goolsby J.A."/>
            <person name="Tidwell J."/>
            <person name="Bellgard S.E."/>
            <person name="Bellgard M.I."/>
        </authorList>
    </citation>
    <scope>NUCLEOTIDE SEQUENCE</scope>
    <source>
        <tissue evidence="1">Shoot tissue taken approximately 20 cm above the soil surface</tissue>
    </source>
</reference>
<proteinExistence type="predicted"/>
<dbReference type="AlphaFoldDB" id="A0A0A9DN34"/>
<evidence type="ECO:0000313" key="1">
    <source>
        <dbReference type="EMBL" id="JAD85167.1"/>
    </source>
</evidence>
<protein>
    <submittedName>
        <fullName evidence="1">Splicing factor 45</fullName>
    </submittedName>
</protein>
<reference evidence="1" key="1">
    <citation type="submission" date="2014-09" db="EMBL/GenBank/DDBJ databases">
        <authorList>
            <person name="Magalhaes I.L.F."/>
            <person name="Oliveira U."/>
            <person name="Santos F.R."/>
            <person name="Vidigal T.H.D.A."/>
            <person name="Brescovit A.D."/>
            <person name="Santos A.J."/>
        </authorList>
    </citation>
    <scope>NUCLEOTIDE SEQUENCE</scope>
    <source>
        <tissue evidence="1">Shoot tissue taken approximately 20 cm above the soil surface</tissue>
    </source>
</reference>
<organism evidence="1">
    <name type="scientific">Arundo donax</name>
    <name type="common">Giant reed</name>
    <name type="synonym">Donax arundinaceus</name>
    <dbReference type="NCBI Taxonomy" id="35708"/>
    <lineage>
        <taxon>Eukaryota</taxon>
        <taxon>Viridiplantae</taxon>
        <taxon>Streptophyta</taxon>
        <taxon>Embryophyta</taxon>
        <taxon>Tracheophyta</taxon>
        <taxon>Spermatophyta</taxon>
        <taxon>Magnoliopsida</taxon>
        <taxon>Liliopsida</taxon>
        <taxon>Poales</taxon>
        <taxon>Poaceae</taxon>
        <taxon>PACMAD clade</taxon>
        <taxon>Arundinoideae</taxon>
        <taxon>Arundineae</taxon>
        <taxon>Arundo</taxon>
    </lineage>
</organism>
<accession>A0A0A9DN34</accession>
<dbReference type="EMBL" id="GBRH01212728">
    <property type="protein sequence ID" value="JAD85167.1"/>
    <property type="molecule type" value="Transcribed_RNA"/>
</dbReference>
<sequence>MRKSLLGTNLLRCQGKYQGSSTKERNYDVVSDQRAAVMILIFLKMKKSDICTIMHTSGLQRP</sequence>
<name>A0A0A9DN34_ARUDO</name>